<dbReference type="RefSeq" id="WP_248592629.1">
    <property type="nucleotide sequence ID" value="NZ_BAABEB010000012.1"/>
</dbReference>
<keyword evidence="3" id="KW-1185">Reference proteome</keyword>
<dbReference type="CDD" id="cd00531">
    <property type="entry name" value="NTF2_like"/>
    <property type="match status" value="1"/>
</dbReference>
<evidence type="ECO:0000259" key="1">
    <source>
        <dbReference type="Pfam" id="PF13577"/>
    </source>
</evidence>
<sequence length="154" mass="17291">MTATDPHAVEDLLNRVRRLEEMETARNHLHRYAETLDDPTPEAVAALFTEDGVLRTRRGDAVGRRGIAEFYRRLLQLDPAEKRHFITSPKTTWLAPGLVEVSSYFLFTGRGADRSAIGWGTYLDRIRVTGDEALIAEKTITMHVGTDLDAGWPA</sequence>
<dbReference type="Pfam" id="PF13577">
    <property type="entry name" value="SnoaL_4"/>
    <property type="match status" value="1"/>
</dbReference>
<reference evidence="2 3" key="1">
    <citation type="submission" date="2020-04" db="EMBL/GenBank/DDBJ databases">
        <title>Thermobifida alba genome sequencing and assembly.</title>
        <authorList>
            <person name="Luzics S."/>
            <person name="Horvath B."/>
            <person name="Nagy I."/>
            <person name="Toth A."/>
            <person name="Nagy I."/>
            <person name="Kukolya J."/>
        </authorList>
    </citation>
    <scope>NUCLEOTIDE SEQUENCE [LARGE SCALE GENOMIC DNA]</scope>
    <source>
        <strain evidence="2 3">DSM 43795</strain>
    </source>
</reference>
<accession>A0ABY4KY77</accession>
<dbReference type="InterPro" id="IPR037401">
    <property type="entry name" value="SnoaL-like"/>
</dbReference>
<feature type="domain" description="SnoaL-like" evidence="1">
    <location>
        <begin position="17"/>
        <end position="132"/>
    </location>
</feature>
<dbReference type="Gene3D" id="3.10.450.50">
    <property type="match status" value="1"/>
</dbReference>
<protein>
    <submittedName>
        <fullName evidence="2">Nuclear transport factor 2 family protein</fullName>
    </submittedName>
</protein>
<dbReference type="EMBL" id="CP051627">
    <property type="protein sequence ID" value="UPT20371.1"/>
    <property type="molecule type" value="Genomic_DNA"/>
</dbReference>
<proteinExistence type="predicted"/>
<name>A0ABY4KY77_THEAE</name>
<evidence type="ECO:0000313" key="3">
    <source>
        <dbReference type="Proteomes" id="UP000832041"/>
    </source>
</evidence>
<dbReference type="Proteomes" id="UP000832041">
    <property type="component" value="Chromosome"/>
</dbReference>
<organism evidence="2 3">
    <name type="scientific">Thermobifida alba</name>
    <name type="common">Thermomonospora alba</name>
    <dbReference type="NCBI Taxonomy" id="53522"/>
    <lineage>
        <taxon>Bacteria</taxon>
        <taxon>Bacillati</taxon>
        <taxon>Actinomycetota</taxon>
        <taxon>Actinomycetes</taxon>
        <taxon>Streptosporangiales</taxon>
        <taxon>Nocardiopsidaceae</taxon>
        <taxon>Thermobifida</taxon>
    </lineage>
</organism>
<gene>
    <name evidence="2" type="ORF">FOF52_04835</name>
</gene>
<dbReference type="SUPFAM" id="SSF54427">
    <property type="entry name" value="NTF2-like"/>
    <property type="match status" value="1"/>
</dbReference>
<dbReference type="InterPro" id="IPR032710">
    <property type="entry name" value="NTF2-like_dom_sf"/>
</dbReference>
<evidence type="ECO:0000313" key="2">
    <source>
        <dbReference type="EMBL" id="UPT20371.1"/>
    </source>
</evidence>